<evidence type="ECO:0000313" key="4">
    <source>
        <dbReference type="Proteomes" id="UP001497516"/>
    </source>
</evidence>
<proteinExistence type="predicted"/>
<feature type="chain" id="PRO_5043853048" evidence="2">
    <location>
        <begin position="22"/>
        <end position="150"/>
    </location>
</feature>
<keyword evidence="2" id="KW-0732">Signal</keyword>
<dbReference type="EMBL" id="OZ034813">
    <property type="protein sequence ID" value="CAL1354592.1"/>
    <property type="molecule type" value="Genomic_DNA"/>
</dbReference>
<feature type="compositionally biased region" description="Low complexity" evidence="1">
    <location>
        <begin position="59"/>
        <end position="70"/>
    </location>
</feature>
<organism evidence="3 4">
    <name type="scientific">Linum trigynum</name>
    <dbReference type="NCBI Taxonomy" id="586398"/>
    <lineage>
        <taxon>Eukaryota</taxon>
        <taxon>Viridiplantae</taxon>
        <taxon>Streptophyta</taxon>
        <taxon>Embryophyta</taxon>
        <taxon>Tracheophyta</taxon>
        <taxon>Spermatophyta</taxon>
        <taxon>Magnoliopsida</taxon>
        <taxon>eudicotyledons</taxon>
        <taxon>Gunneridae</taxon>
        <taxon>Pentapetalae</taxon>
        <taxon>rosids</taxon>
        <taxon>fabids</taxon>
        <taxon>Malpighiales</taxon>
        <taxon>Linaceae</taxon>
        <taxon>Linum</taxon>
    </lineage>
</organism>
<feature type="region of interest" description="Disordered" evidence="1">
    <location>
        <begin position="59"/>
        <end position="83"/>
    </location>
</feature>
<dbReference type="AlphaFoldDB" id="A0AAV2CDV4"/>
<evidence type="ECO:0000256" key="1">
    <source>
        <dbReference type="SAM" id="MobiDB-lite"/>
    </source>
</evidence>
<gene>
    <name evidence="3" type="ORF">LTRI10_LOCUS2393</name>
</gene>
<reference evidence="3 4" key="1">
    <citation type="submission" date="2024-04" db="EMBL/GenBank/DDBJ databases">
        <authorList>
            <person name="Fracassetti M."/>
        </authorList>
    </citation>
    <scope>NUCLEOTIDE SEQUENCE [LARGE SCALE GENOMIC DNA]</scope>
</reference>
<feature type="signal peptide" evidence="2">
    <location>
        <begin position="1"/>
        <end position="21"/>
    </location>
</feature>
<evidence type="ECO:0000256" key="2">
    <source>
        <dbReference type="SAM" id="SignalP"/>
    </source>
</evidence>
<protein>
    <submittedName>
        <fullName evidence="3">Uncharacterized protein</fullName>
    </submittedName>
</protein>
<sequence>MGQRVALLSPVLAAVAPFLLGINGALFQGEKEGSAPFLFWPLRVHFFFSLQRNPRDYISSSPCSETSSSSRHLQGSLAARSQLRSPAEEQVAFHGSVSSPFSSASARPLLAPLLATLLYPTASSPLSQISAVAWQMAITTHQRTDYREEK</sequence>
<keyword evidence="4" id="KW-1185">Reference proteome</keyword>
<evidence type="ECO:0000313" key="3">
    <source>
        <dbReference type="EMBL" id="CAL1354592.1"/>
    </source>
</evidence>
<accession>A0AAV2CDV4</accession>
<name>A0AAV2CDV4_9ROSI</name>
<dbReference type="Proteomes" id="UP001497516">
    <property type="component" value="Chromosome 1"/>
</dbReference>